<dbReference type="NCBIfam" id="TIGR02429">
    <property type="entry name" value="pcaI_scoA_fam"/>
    <property type="match status" value="1"/>
</dbReference>
<dbReference type="SUPFAM" id="SSF100950">
    <property type="entry name" value="NagB/RpiA/CoA transferase-like"/>
    <property type="match status" value="2"/>
</dbReference>
<reference evidence="5" key="2">
    <citation type="submission" date="2014-06" db="EMBL/GenBank/DDBJ databases">
        <title>The complete genome of Blastobotrys (Arxula) adeninivorans LS3 - a yeast of biotechnological interest.</title>
        <authorList>
            <person name="Kunze G."/>
            <person name="Gaillardin C."/>
            <person name="Czernicka M."/>
            <person name="Durrens P."/>
            <person name="Martin T."/>
            <person name="Boer E."/>
            <person name="Gabaldon T."/>
            <person name="Cruz J."/>
            <person name="Talla E."/>
            <person name="Marck C."/>
            <person name="Goffeau A."/>
            <person name="Barbe V."/>
            <person name="Baret P."/>
            <person name="Baronian K."/>
            <person name="Beier S."/>
            <person name="Bleykasten C."/>
            <person name="Bode R."/>
            <person name="Casaregola S."/>
            <person name="Despons L."/>
            <person name="Fairhead C."/>
            <person name="Giersberg M."/>
            <person name="Gierski P."/>
            <person name="Hahnel U."/>
            <person name="Hartmann A."/>
            <person name="Jankowska D."/>
            <person name="Jubin C."/>
            <person name="Jung P."/>
            <person name="Lafontaine I."/>
            <person name="Leh-Louis V."/>
            <person name="Lemaire M."/>
            <person name="Marcet-Houben M."/>
            <person name="Mascher M."/>
            <person name="Morel G."/>
            <person name="Richard G.-F."/>
            <person name="Riechen J."/>
            <person name="Sacerdot C."/>
            <person name="Sarkar A."/>
            <person name="Savel G."/>
            <person name="Schacherer J."/>
            <person name="Sherman D."/>
            <person name="Straub M.-L."/>
            <person name="Stein N."/>
            <person name="Thierry A."/>
            <person name="Trautwein-Schult A."/>
            <person name="Westhof E."/>
            <person name="Worch S."/>
            <person name="Dujon B."/>
            <person name="Souciet J.-L."/>
            <person name="Wincker P."/>
            <person name="Scholz U."/>
            <person name="Neuveglise N."/>
        </authorList>
    </citation>
    <scope>NUCLEOTIDE SEQUENCE</scope>
    <source>
        <strain evidence="5">LS3</strain>
    </source>
</reference>
<dbReference type="InterPro" id="IPR004165">
    <property type="entry name" value="CoA_trans_fam_I"/>
</dbReference>
<dbReference type="InterPro" id="IPR014388">
    <property type="entry name" value="3-oxoacid_CoA-transferase"/>
</dbReference>
<dbReference type="PANTHER" id="PTHR13707:SF23">
    <property type="entry name" value="SUCCINYL-COA:3-KETOACID-COENZYME A TRANSFERASE"/>
    <property type="match status" value="1"/>
</dbReference>
<evidence type="ECO:0000256" key="2">
    <source>
        <dbReference type="ARBA" id="ARBA00022679"/>
    </source>
</evidence>
<evidence type="ECO:0000313" key="5">
    <source>
        <dbReference type="EMBL" id="CDP35493.1"/>
    </source>
</evidence>
<dbReference type="EC" id="2.8.3.5" evidence="3"/>
<dbReference type="PROSITE" id="PS01274">
    <property type="entry name" value="COA_TRANSF_2"/>
    <property type="match status" value="1"/>
</dbReference>
<comment type="similarity">
    <text evidence="1 3">Belongs to the 3-oxoacid CoA-transferase family.</text>
</comment>
<dbReference type="NCBIfam" id="TIGR02428">
    <property type="entry name" value="pcaJ_scoB_fam"/>
    <property type="match status" value="1"/>
</dbReference>
<dbReference type="AlphaFoldDB" id="A0A060T3E9"/>
<organism evidence="5">
    <name type="scientific">Blastobotrys adeninivorans</name>
    <name type="common">Yeast</name>
    <name type="synonym">Arxula adeninivorans</name>
    <dbReference type="NCBI Taxonomy" id="409370"/>
    <lineage>
        <taxon>Eukaryota</taxon>
        <taxon>Fungi</taxon>
        <taxon>Dikarya</taxon>
        <taxon>Ascomycota</taxon>
        <taxon>Saccharomycotina</taxon>
        <taxon>Dipodascomycetes</taxon>
        <taxon>Dipodascales</taxon>
        <taxon>Trichomonascaceae</taxon>
        <taxon>Blastobotrys</taxon>
    </lineage>
</organism>
<dbReference type="SMART" id="SM00882">
    <property type="entry name" value="CoA_trans"/>
    <property type="match status" value="2"/>
</dbReference>
<proteinExistence type="inferred from homology"/>
<sequence length="510" mass="54488">MGVLINRITIQSVRGGGRRAFSTSQSYFQINKVASSAKEALDRSGLKSGQTVLCGGFGLSGNPFTLINEILARKDTVSGLTVASNNAGVDGRGLGLLLESRQIKKMICSYIGENKTLEKQYLTGELEIELNPQGTLAERMRAAGAGVPAFYTPAGVGTAVETGELPLRYNSDGTVAQYTAKKETRTFKGKKYVMEEALEGDVAIVKCHRADSLGNVSFRGTANNFNGTMARAAKYTIVEADEIVANGEIAAEEVHVPGVYVNSVIKSTVPKEIERLTLAKTQEEIQELVNGSGARARIIKRAAQEFKNGMYANLGIGMPTLAPSFVDKNLSVQLQSENGVLGVGPYPQKGEEDADYINAGKETITLGVGASVFGSEESFAMIRAGNINMSMLGAMQVSQYGDLANWMLPGRVKGMGGAMDLVANTDKTKIVATLEHCDRKGNPKIIETCTFPLTGAKCVSRIITDLAVFDVDHDKGLTLIETAKGVTVDEIRSKTGASFEVSPDLKEMDV</sequence>
<evidence type="ECO:0000256" key="4">
    <source>
        <dbReference type="PIRSR" id="PIRSR000858-1"/>
    </source>
</evidence>
<dbReference type="PANTHER" id="PTHR13707">
    <property type="entry name" value="KETOACID-COENZYME A TRANSFERASE"/>
    <property type="match status" value="1"/>
</dbReference>
<dbReference type="PhylomeDB" id="A0A060T3E9"/>
<dbReference type="FunFam" id="3.40.1080.10:FF:000001">
    <property type="entry name" value="Succinyl-coa:3-ketoacid-coenzyme a transferase subunit b"/>
    <property type="match status" value="1"/>
</dbReference>
<dbReference type="PIRSF" id="PIRSF000858">
    <property type="entry name" value="SCOT-t"/>
    <property type="match status" value="1"/>
</dbReference>
<dbReference type="InterPro" id="IPR012791">
    <property type="entry name" value="3-oxoacid_CoA-transf_B"/>
</dbReference>
<dbReference type="GO" id="GO:0008260">
    <property type="term" value="F:succinyl-CoA:3-oxo-acid CoA-transferase activity"/>
    <property type="evidence" value="ECO:0007669"/>
    <property type="project" value="UniProtKB-EC"/>
</dbReference>
<comment type="pathway">
    <text evidence="3">Ketone metabolism; succinyl-CoA degradation; acetoacetyl-CoA from succinyl-CoA: step 1/1.</text>
</comment>
<reference evidence="5" key="1">
    <citation type="submission" date="2014-02" db="EMBL/GenBank/DDBJ databases">
        <authorList>
            <person name="Genoscope - CEA"/>
        </authorList>
    </citation>
    <scope>NUCLEOTIDE SEQUENCE</scope>
    <source>
        <strain evidence="5">LS3</strain>
    </source>
</reference>
<dbReference type="Gene3D" id="3.40.1080.10">
    <property type="entry name" value="Glutaconate Coenzyme A-transferase"/>
    <property type="match status" value="2"/>
</dbReference>
<evidence type="ECO:0000256" key="3">
    <source>
        <dbReference type="PIRNR" id="PIRNR000858"/>
    </source>
</evidence>
<dbReference type="Pfam" id="PF01144">
    <property type="entry name" value="CoA_trans"/>
    <property type="match status" value="2"/>
</dbReference>
<name>A0A060T3E9_BLAAD</name>
<gene>
    <name evidence="5" type="ORF">GNLVRS02_ARAD1C36850g</name>
</gene>
<dbReference type="InterPro" id="IPR037171">
    <property type="entry name" value="NagB/RpiA_transferase-like"/>
</dbReference>
<comment type="function">
    <text evidence="3">Key enzyme for ketone body catabolism. Transfers the CoA moiety from succinate to acetoacetate. Formation of the enzyme-CoA intermediate proceeds via an unstable anhydride species formed between the carboxylate groups of the enzyme and substrate.</text>
</comment>
<feature type="active site" description="5-glutamyl coenzyme A thioester intermediate" evidence="4">
    <location>
        <position position="337"/>
    </location>
</feature>
<dbReference type="InterPro" id="IPR004164">
    <property type="entry name" value="CoA_transf_AS"/>
</dbReference>
<accession>A0A060T3E9</accession>
<keyword evidence="3" id="KW-0496">Mitochondrion</keyword>
<dbReference type="GO" id="GO:0046952">
    <property type="term" value="P:ketone body catabolic process"/>
    <property type="evidence" value="ECO:0007669"/>
    <property type="project" value="InterPro"/>
</dbReference>
<dbReference type="InterPro" id="IPR012792">
    <property type="entry name" value="3-oxoacid_CoA-transf_A"/>
</dbReference>
<keyword evidence="2 3" id="KW-0808">Transferase</keyword>
<comment type="catalytic activity">
    <reaction evidence="3">
        <text>a 3-oxo acid + succinyl-CoA = a 3-oxoacyl-CoA + succinate</text>
        <dbReference type="Rhea" id="RHEA:24564"/>
        <dbReference type="ChEBI" id="CHEBI:30031"/>
        <dbReference type="ChEBI" id="CHEBI:35973"/>
        <dbReference type="ChEBI" id="CHEBI:57292"/>
        <dbReference type="ChEBI" id="CHEBI:90726"/>
        <dbReference type="EC" id="2.8.3.5"/>
    </reaction>
</comment>
<protein>
    <recommendedName>
        <fullName evidence="3">Succinyl-CoA:3-ketoacid-coenzyme A transferase</fullName>
        <ecNumber evidence="3">2.8.3.5</ecNumber>
    </recommendedName>
</protein>
<dbReference type="EMBL" id="HG937693">
    <property type="protein sequence ID" value="CDP35493.1"/>
    <property type="molecule type" value="Genomic_DNA"/>
</dbReference>
<evidence type="ECO:0000256" key="1">
    <source>
        <dbReference type="ARBA" id="ARBA00007154"/>
    </source>
</evidence>
<dbReference type="UniPathway" id="UPA00929">
    <property type="reaction ID" value="UER00894"/>
</dbReference>